<dbReference type="SUPFAM" id="SSF53756">
    <property type="entry name" value="UDP-Glycosyltransferase/glycogen phosphorylase"/>
    <property type="match status" value="1"/>
</dbReference>
<evidence type="ECO:0000313" key="2">
    <source>
        <dbReference type="EMBL" id="AGW12665.1"/>
    </source>
</evidence>
<reference evidence="2 3" key="1">
    <citation type="journal article" date="2013" name="J. Bacteriol.">
        <title>Roles of HynAB and Ech, the only two hydrogenases found in the model sulfate reducer Desulfovibrio gigas.</title>
        <authorList>
            <person name="Morais-Silva F.O."/>
            <person name="Santos C.I."/>
            <person name="Rodrigues R."/>
            <person name="Pereira I.A."/>
            <person name="Rodrigues-Pousada C."/>
        </authorList>
    </citation>
    <scope>NUCLEOTIDE SEQUENCE [LARGE SCALE GENOMIC DNA]</scope>
    <source>
        <strain evidence="3">ATCC 19364 / DSM 1382 / NCIMB 9332 / VKM B-1759</strain>
    </source>
</reference>
<dbReference type="Gene3D" id="3.40.50.2000">
    <property type="entry name" value="Glycogen Phosphorylase B"/>
    <property type="match status" value="2"/>
</dbReference>
<gene>
    <name evidence="2" type="ORF">DGI_0766</name>
</gene>
<dbReference type="KEGG" id="dgg:DGI_0766"/>
<reference evidence="3" key="2">
    <citation type="submission" date="2013-07" db="EMBL/GenBank/DDBJ databases">
        <authorList>
            <person name="Morais-Silva F.O."/>
            <person name="Rezende A.M."/>
            <person name="Pimentel C."/>
            <person name="Resende D.M."/>
            <person name="Santos C.I."/>
            <person name="Clemente C."/>
            <person name="de Oliveira L.M."/>
            <person name="da Silva S.M."/>
            <person name="Costa D.A."/>
            <person name="Varela-Raposo A."/>
            <person name="Horacio E.C.A."/>
            <person name="Matos M."/>
            <person name="Flores O."/>
            <person name="Ruiz J.C."/>
            <person name="Rodrigues-Pousada C."/>
        </authorList>
    </citation>
    <scope>NUCLEOTIDE SEQUENCE [LARGE SCALE GENOMIC DNA]</scope>
    <source>
        <strain evidence="3">ATCC 19364 / DSM 1382 / NCIMB 9332 / VKM B-1759</strain>
    </source>
</reference>
<dbReference type="Pfam" id="PF13439">
    <property type="entry name" value="Glyco_transf_4"/>
    <property type="match status" value="1"/>
</dbReference>
<evidence type="ECO:0000259" key="1">
    <source>
        <dbReference type="Pfam" id="PF13439"/>
    </source>
</evidence>
<dbReference type="STRING" id="1121448.DGI_0766"/>
<dbReference type="eggNOG" id="COG0438">
    <property type="taxonomic scope" value="Bacteria"/>
</dbReference>
<name>T2G7W4_MEGG1</name>
<dbReference type="OrthoDB" id="9802525at2"/>
<dbReference type="EMBL" id="CP006585">
    <property type="protein sequence ID" value="AGW12665.1"/>
    <property type="molecule type" value="Genomic_DNA"/>
</dbReference>
<sequence>MKIDLHVHSKYSDRPSQWALRKLGAPESFVDPAVVYQLCKLRGMHQVTVTDHNTLAGSLAIAHLPDTFLSEEITAHFPEDGCKVHVLAWNIVESQHEDIQKIRRNIYELLAYLRAQGIAHALAHPLYAVNDRLTLTHLEKLLVLFKTFEVNGTRDGMQNNSVKAILALLTPALLEELANTHNLDPRYDPADRAPWHKHLVGGSDDHSGLHVARTFTQIEGPETLEDFFQGLKSGRSQAVGVYSNPKTLGHTLYGIGYQFYKSKSNLDKHVHKDRFLTYLDNFLAPMPATATPADGLWRRARGLARSAGAALRTRGGRREKPLPRETHAIIRTFAEQEFYARTGGKALKPVSQMPWGEAEKKWFRYVKATSNRVLKHYADEFMDRVTNADVFQIFQGLASAGTLYTMLSPYFVGYSVFTKDRVFCRKAMTRFKGPDALACQPNIAHFTDTFFETNGVAMTLQEQVRLAQASGKRYTVITCDPGCATMHDGLASGPGVQNFKPIGRYELPEYPILKLFYPPFLEMLAYVYEHEFTHIHSATPGPIGIAALLIARTLKLPISGTYHTALPQYAMSLTGDEGMEDLMWKAMVWYYNQMDKVYVPSAAFGEELGAKGVHRDKITLYPRGVDTLRFTPAKRNGFFDRYSGRRALRLLYVGRISREKNLHVLAQAWNALLERSNLADRLELVLVGDGPYRAEMEAALAGTPCVFTGMLDGDDLAAAYASSDLFVFPSSTDTFGKVVLEAQASGLPVVVTDRGGPQENVEEGVTGRIVQAESVAALVQALTDLTADPHALQAMGLAARRAMEARSSAKAFDEAFALYGAGA</sequence>
<accession>T2G7W4</accession>
<dbReference type="eggNOG" id="COG0613">
    <property type="taxonomic scope" value="Bacteria"/>
</dbReference>
<dbReference type="InterPro" id="IPR050194">
    <property type="entry name" value="Glycosyltransferase_grp1"/>
</dbReference>
<dbReference type="PATRIC" id="fig|1121448.10.peg.770"/>
<dbReference type="GO" id="GO:0016757">
    <property type="term" value="F:glycosyltransferase activity"/>
    <property type="evidence" value="ECO:0007669"/>
    <property type="project" value="UniProtKB-ARBA"/>
</dbReference>
<dbReference type="PANTHER" id="PTHR45947">
    <property type="entry name" value="SULFOQUINOVOSYL TRANSFERASE SQD2"/>
    <property type="match status" value="1"/>
</dbReference>
<dbReference type="Pfam" id="PF13692">
    <property type="entry name" value="Glyco_trans_1_4"/>
    <property type="match status" value="1"/>
</dbReference>
<dbReference type="InterPro" id="IPR028098">
    <property type="entry name" value="Glyco_trans_4-like_N"/>
</dbReference>
<dbReference type="Gene3D" id="3.20.20.140">
    <property type="entry name" value="Metal-dependent hydrolases"/>
    <property type="match status" value="1"/>
</dbReference>
<evidence type="ECO:0000313" key="3">
    <source>
        <dbReference type="Proteomes" id="UP000016587"/>
    </source>
</evidence>
<dbReference type="SUPFAM" id="SSF89550">
    <property type="entry name" value="PHP domain-like"/>
    <property type="match status" value="1"/>
</dbReference>
<dbReference type="CDD" id="cd03814">
    <property type="entry name" value="GT4-like"/>
    <property type="match status" value="1"/>
</dbReference>
<dbReference type="Proteomes" id="UP000016587">
    <property type="component" value="Chromosome"/>
</dbReference>
<dbReference type="RefSeq" id="WP_021759351.1">
    <property type="nucleotide sequence ID" value="NC_022444.1"/>
</dbReference>
<organism evidence="2 3">
    <name type="scientific">Megalodesulfovibrio gigas (strain ATCC 19364 / DSM 1382 / NCIMB 9332 / VKM B-1759)</name>
    <name type="common">Desulfovibrio gigas</name>
    <dbReference type="NCBI Taxonomy" id="1121448"/>
    <lineage>
        <taxon>Bacteria</taxon>
        <taxon>Pseudomonadati</taxon>
        <taxon>Thermodesulfobacteriota</taxon>
        <taxon>Desulfovibrionia</taxon>
        <taxon>Desulfovibrionales</taxon>
        <taxon>Desulfovibrionaceae</taxon>
        <taxon>Megalodesulfovibrio</taxon>
    </lineage>
</organism>
<dbReference type="PANTHER" id="PTHR45947:SF3">
    <property type="entry name" value="SULFOQUINOVOSYL TRANSFERASE SQD2"/>
    <property type="match status" value="1"/>
</dbReference>
<keyword evidence="2" id="KW-0808">Transferase</keyword>
<feature type="domain" description="Glycosyltransferase subfamily 4-like N-terminal" evidence="1">
    <location>
        <begin position="454"/>
        <end position="627"/>
    </location>
</feature>
<dbReference type="AlphaFoldDB" id="T2G7W4"/>
<keyword evidence="3" id="KW-1185">Reference proteome</keyword>
<dbReference type="HOGENOM" id="CLU_018859_0_0_7"/>
<protein>
    <submittedName>
        <fullName evidence="2">Putative glycosyl transferase group 1</fullName>
    </submittedName>
</protein>
<proteinExistence type="predicted"/>
<dbReference type="InterPro" id="IPR016195">
    <property type="entry name" value="Pol/histidinol_Pase-like"/>
</dbReference>